<dbReference type="InterPro" id="IPR003115">
    <property type="entry name" value="ParB_N"/>
</dbReference>
<dbReference type="AlphaFoldDB" id="A0A1A9VZC5"/>
<dbReference type="SUPFAM" id="SSF110849">
    <property type="entry name" value="ParB/Sulfiredoxin"/>
    <property type="match status" value="1"/>
</dbReference>
<proteinExistence type="predicted"/>
<organism evidence="2 3">
    <name type="scientific">Glossina brevipalpis</name>
    <dbReference type="NCBI Taxonomy" id="37001"/>
    <lineage>
        <taxon>Eukaryota</taxon>
        <taxon>Metazoa</taxon>
        <taxon>Ecdysozoa</taxon>
        <taxon>Arthropoda</taxon>
        <taxon>Hexapoda</taxon>
        <taxon>Insecta</taxon>
        <taxon>Pterygota</taxon>
        <taxon>Neoptera</taxon>
        <taxon>Endopterygota</taxon>
        <taxon>Diptera</taxon>
        <taxon>Brachycera</taxon>
        <taxon>Muscomorpha</taxon>
        <taxon>Hippoboscoidea</taxon>
        <taxon>Glossinidae</taxon>
        <taxon>Glossina</taxon>
    </lineage>
</organism>
<protein>
    <submittedName>
        <fullName evidence="2">ParB domain-containing protein</fullName>
    </submittedName>
</protein>
<feature type="domain" description="ParB-like N-terminal" evidence="1">
    <location>
        <begin position="6"/>
        <end position="91"/>
    </location>
</feature>
<evidence type="ECO:0000313" key="2">
    <source>
        <dbReference type="EnsemblMetazoa" id="GBRI000265-PA"/>
    </source>
</evidence>
<accession>A0A1A9VZC5</accession>
<reference evidence="2" key="2">
    <citation type="submission" date="2020-05" db="UniProtKB">
        <authorList>
            <consortium name="EnsemblMetazoa"/>
        </authorList>
    </citation>
    <scope>IDENTIFICATION</scope>
    <source>
        <strain evidence="2">IAEA</strain>
    </source>
</reference>
<reference evidence="3" key="1">
    <citation type="submission" date="2014-03" db="EMBL/GenBank/DDBJ databases">
        <authorList>
            <person name="Aksoy S."/>
            <person name="Warren W."/>
            <person name="Wilson R.K."/>
        </authorList>
    </citation>
    <scope>NUCLEOTIDE SEQUENCE [LARGE SCALE GENOMIC DNA]</scope>
    <source>
        <strain evidence="3">IAEA</strain>
    </source>
</reference>
<dbReference type="VEuPathDB" id="VectorBase:GBRI000265"/>
<dbReference type="Pfam" id="PF02195">
    <property type="entry name" value="ParB_N"/>
    <property type="match status" value="1"/>
</dbReference>
<dbReference type="Proteomes" id="UP000091820">
    <property type="component" value="Unassembled WGS sequence"/>
</dbReference>
<name>A0A1A9VZC5_9MUSC</name>
<dbReference type="Gene3D" id="3.90.1530.10">
    <property type="entry name" value="Conserved hypothetical protein from pyrococcus furiosus pfu- 392566-001, ParB domain"/>
    <property type="match status" value="1"/>
</dbReference>
<sequence>MNLAIHYYPTRNLVEYERNPRKNDDVVNRMCASIREFGFRIPIVAKSDGTVVDGHLRLKAARKLGMESIPVVLSDNLNEPQTKAFRLLANQSANWAKWDDELLKVEIQELADMQFDLKMTGFELEKVQRFLDDFDGEKEDLSDLVVDDKKNHEWTAPVAIITLYCHPLEHICSNLGPIGISTILIRPHILNVLLFIVIAISNSMTDHTGYSFHFHPIPFNYNFGVMGWYDKLHGTYKDDKKNGEKDK</sequence>
<keyword evidence="3" id="KW-1185">Reference proteome</keyword>
<dbReference type="EnsemblMetazoa" id="GBRI000265-RA">
    <property type="protein sequence ID" value="GBRI000265-PA"/>
    <property type="gene ID" value="GBRI000265"/>
</dbReference>
<dbReference type="InterPro" id="IPR036086">
    <property type="entry name" value="ParB/Sulfiredoxin_sf"/>
</dbReference>
<evidence type="ECO:0000259" key="1">
    <source>
        <dbReference type="SMART" id="SM00470"/>
    </source>
</evidence>
<dbReference type="STRING" id="37001.A0A1A9VZC5"/>
<evidence type="ECO:0000313" key="3">
    <source>
        <dbReference type="Proteomes" id="UP000091820"/>
    </source>
</evidence>
<dbReference type="SMART" id="SM00470">
    <property type="entry name" value="ParB"/>
    <property type="match status" value="1"/>
</dbReference>